<feature type="compositionally biased region" description="Polar residues" evidence="1">
    <location>
        <begin position="713"/>
        <end position="722"/>
    </location>
</feature>
<accession>A0A976MDT2</accession>
<name>A0A976MDT2_THEOR</name>
<evidence type="ECO:0000313" key="2">
    <source>
        <dbReference type="EMBL" id="UKK02627.2"/>
    </source>
</evidence>
<sequence>MDSSDSIGNNEELHLDTQDYNINNCSHTSEYRNDVKCVESNSRCVPESEEIFEMFSNGVTEEDFNEFCEIFSKNVFKSNSESFYKEKNPGNEREIDLNHSNENFYEYSYSDLESQELFWESLEWFVNVLEELNQFQTLGFGVTFLMSKLKVLVERVSGNETQKVSQNEEYSDKIEDIRRWIDFINVFRDANNSIYTTYTLLEIMEMKLAHIKYKLIKMLHLKQSNKSKLITPTMGISSPQSSSLDHVENTPINTPSSTATISSDKGDNDVLCEIWDEHLKKMQLLVFNKFRHYLINVIEQLKSLYPNYNYYQMIQLIVYSDLKSQVLKRDDASNNNVDDELDNLYNRINNVNVVDNGDEGKKNDINGVFKDTEEILEYLEQYYSSRNMNEEKADSYVKRILDLNRRLIPKFVKINSKLPIYYEGYLNALVCNNIQDGVFQLISSNEHNNYKEKDSYSEERLEYKSWIHKINVVKLLSKTNLEVVDVVRCSFNGERKLVVFTQGAMKDLFSSSGGGIGGSSYKDYKETYKELYKDSIIIKNDKELGLDRDDEISSSIYFCSDNLNEVASREIEKVMISMLPNFNWYPKLIKYQHNYQSRQSDHNYKTECEFENIDEELREGAGMEYIEYMSLEEKIWSKRLNMFNSINERNIRNMLLGRNNNVVKRVEYESTNLLVNNKVPFKVLLDYNNYIPIKYTYNEPENKKEELEKRNGRSISGSNTDNKSSHEVGNSNSNGNPNSGLSNVNNTGINNASINHRNNAQNSNSLDQGNHNNSINRSTSRTRRKNMDKNRKNRFSSSDTSSSRKNNNADEENDWIIRLFNSNTNKIFKSRCIDIEVESDLFPGFYLFNNYKLNCFILPIHENRFQAQETFQNFSKIVQNKIELIYPPYLQQLNKILSNNNASDSDGELGGKFTGKSGDFFVTYHTNLTVGGKDKMIINMVFHLVCCDTSINDVVNPIEYAEDTEVILNHIKKMEPVLNGLSRILTTCNKRNIQTIHLPASLKCCYKVNQYNSSVIQGDFQTNSSSGGSHLNTQLSLGSGTSSKEGILECNNDYVRCLAVVSYLASLLNKNKYSINNINLIFPQHLKQTLLPKTAANIFTTRVNMF</sequence>
<gene>
    <name evidence="2" type="ORF">MACK_002721</name>
</gene>
<feature type="compositionally biased region" description="Polar residues" evidence="1">
    <location>
        <begin position="747"/>
        <end position="769"/>
    </location>
</feature>
<dbReference type="AlphaFoldDB" id="A0A976MDT2"/>
<organism evidence="2 3">
    <name type="scientific">Theileria orientalis</name>
    <dbReference type="NCBI Taxonomy" id="68886"/>
    <lineage>
        <taxon>Eukaryota</taxon>
        <taxon>Sar</taxon>
        <taxon>Alveolata</taxon>
        <taxon>Apicomplexa</taxon>
        <taxon>Aconoidasida</taxon>
        <taxon>Piroplasmida</taxon>
        <taxon>Theileriidae</taxon>
        <taxon>Theileria</taxon>
    </lineage>
</organism>
<feature type="compositionally biased region" description="Low complexity" evidence="1">
    <location>
        <begin position="729"/>
        <end position="746"/>
    </location>
</feature>
<dbReference type="Proteomes" id="UP000244811">
    <property type="component" value="Chromosome 4"/>
</dbReference>
<feature type="compositionally biased region" description="Low complexity" evidence="1">
    <location>
        <begin position="770"/>
        <end position="779"/>
    </location>
</feature>
<evidence type="ECO:0000256" key="1">
    <source>
        <dbReference type="SAM" id="MobiDB-lite"/>
    </source>
</evidence>
<reference evidence="2" key="1">
    <citation type="submission" date="2022-07" db="EMBL/GenBank/DDBJ databases">
        <title>Evaluation of T. orientalis genome assembly methods using nanopore sequencing and analysis of variation between genomes.</title>
        <authorList>
            <person name="Yam J."/>
            <person name="Micallef M.L."/>
            <person name="Liu M."/>
            <person name="Djordjevic S.P."/>
            <person name="Bogema D.R."/>
            <person name="Jenkins C."/>
        </authorList>
    </citation>
    <scope>NUCLEOTIDE SEQUENCE</scope>
    <source>
        <strain evidence="2">Goon Nure</strain>
    </source>
</reference>
<protein>
    <submittedName>
        <fullName evidence="2">Uncharacterized protein</fullName>
    </submittedName>
</protein>
<evidence type="ECO:0000313" key="3">
    <source>
        <dbReference type="Proteomes" id="UP000244811"/>
    </source>
</evidence>
<feature type="region of interest" description="Disordered" evidence="1">
    <location>
        <begin position="703"/>
        <end position="808"/>
    </location>
</feature>
<proteinExistence type="predicted"/>
<dbReference type="EMBL" id="CP056072">
    <property type="protein sequence ID" value="UKK02627.2"/>
    <property type="molecule type" value="Genomic_DNA"/>
</dbReference>